<evidence type="ECO:0000256" key="5">
    <source>
        <dbReference type="ARBA" id="ARBA00025429"/>
    </source>
</evidence>
<comment type="caution">
    <text evidence="9">The sequence shown here is derived from an EMBL/GenBank/DDBJ whole genome shotgun (WGS) entry which is preliminary data.</text>
</comment>
<dbReference type="InterPro" id="IPR016087">
    <property type="entry name" value="Chalcone_isomerase"/>
</dbReference>
<evidence type="ECO:0000256" key="1">
    <source>
        <dbReference type="ARBA" id="ARBA00004966"/>
    </source>
</evidence>
<dbReference type="InterPro" id="IPR044164">
    <property type="entry name" value="CFI"/>
</dbReference>
<comment type="function">
    <text evidence="5">Catalyzes the intramolecular cyclization of bicyclic chalcones into tricyclic (S)-flavanones. Responsible for the isomerization of 4,2',4',6'-tetrahydroxychalcone (also termed chalcone) into naringenin.</text>
</comment>
<accession>A0A9Q1JZY6</accession>
<reference evidence="9" key="1">
    <citation type="submission" date="2022-04" db="EMBL/GenBank/DDBJ databases">
        <title>Carnegiea gigantea Genome sequencing and assembly v2.</title>
        <authorList>
            <person name="Copetti D."/>
            <person name="Sanderson M.J."/>
            <person name="Burquez A."/>
            <person name="Wojciechowski M.F."/>
        </authorList>
    </citation>
    <scope>NUCLEOTIDE SEQUENCE</scope>
    <source>
        <strain evidence="9">SGP5-SGP5p</strain>
        <tissue evidence="9">Aerial part</tissue>
    </source>
</reference>
<dbReference type="Gene3D" id="1.10.890.20">
    <property type="match status" value="1"/>
</dbReference>
<evidence type="ECO:0000256" key="2">
    <source>
        <dbReference type="ARBA" id="ARBA00007166"/>
    </source>
</evidence>
<evidence type="ECO:0000256" key="6">
    <source>
        <dbReference type="ARBA" id="ARBA00034056"/>
    </source>
</evidence>
<evidence type="ECO:0000256" key="7">
    <source>
        <dbReference type="RuleBase" id="RU361158"/>
    </source>
</evidence>
<dbReference type="OrthoDB" id="1903537at2759"/>
<keyword evidence="4" id="KW-0284">Flavonoid biosynthesis</keyword>
<proteinExistence type="inferred from homology"/>
<keyword evidence="3" id="KW-0413">Isomerase</keyword>
<organism evidence="9 10">
    <name type="scientific">Carnegiea gigantea</name>
    <dbReference type="NCBI Taxonomy" id="171969"/>
    <lineage>
        <taxon>Eukaryota</taxon>
        <taxon>Viridiplantae</taxon>
        <taxon>Streptophyta</taxon>
        <taxon>Embryophyta</taxon>
        <taxon>Tracheophyta</taxon>
        <taxon>Spermatophyta</taxon>
        <taxon>Magnoliopsida</taxon>
        <taxon>eudicotyledons</taxon>
        <taxon>Gunneridae</taxon>
        <taxon>Pentapetalae</taxon>
        <taxon>Caryophyllales</taxon>
        <taxon>Cactineae</taxon>
        <taxon>Cactaceae</taxon>
        <taxon>Cactoideae</taxon>
        <taxon>Echinocereeae</taxon>
        <taxon>Carnegiea</taxon>
    </lineage>
</organism>
<protein>
    <recommendedName>
        <fullName evidence="7">Chalcone-flavonone isomerase family protein</fullName>
    </recommendedName>
</protein>
<dbReference type="SUPFAM" id="SSF54626">
    <property type="entry name" value="Chalcone isomerase"/>
    <property type="match status" value="1"/>
</dbReference>
<comment type="similarity">
    <text evidence="2 7">Belongs to the chalcone isomerase family.</text>
</comment>
<evidence type="ECO:0000313" key="9">
    <source>
        <dbReference type="EMBL" id="KAJ8434213.1"/>
    </source>
</evidence>
<dbReference type="Proteomes" id="UP001153076">
    <property type="component" value="Unassembled WGS sequence"/>
</dbReference>
<gene>
    <name evidence="9" type="ORF">Cgig2_029737</name>
</gene>
<dbReference type="PANTHER" id="PTHR28039:SF8">
    <property type="entry name" value="CHALCONE--FLAVANONE ISOMERASE 1-RELATED"/>
    <property type="match status" value="1"/>
</dbReference>
<dbReference type="EMBL" id="JAKOGI010000492">
    <property type="protein sequence ID" value="KAJ8434213.1"/>
    <property type="molecule type" value="Genomic_DNA"/>
</dbReference>
<dbReference type="GO" id="GO:0045430">
    <property type="term" value="F:chalcone isomerase activity"/>
    <property type="evidence" value="ECO:0007669"/>
    <property type="project" value="UniProtKB-EC"/>
</dbReference>
<dbReference type="Pfam" id="PF02431">
    <property type="entry name" value="Chalcone"/>
    <property type="match status" value="1"/>
</dbReference>
<dbReference type="InterPro" id="IPR036298">
    <property type="entry name" value="Chalcone_isomerase_sf"/>
</dbReference>
<comment type="catalytic activity">
    <reaction evidence="6">
        <text>a chalcone = a flavanone.</text>
        <dbReference type="EC" id="5.5.1.6"/>
    </reaction>
</comment>
<feature type="domain" description="Chalcone isomerase" evidence="8">
    <location>
        <begin position="12"/>
        <end position="214"/>
    </location>
</feature>
<name>A0A9Q1JZY6_9CARY</name>
<dbReference type="AlphaFoldDB" id="A0A9Q1JZY6"/>
<dbReference type="InterPro" id="IPR016089">
    <property type="entry name" value="Chalcone_isomerase_bundle_sf"/>
</dbReference>
<dbReference type="PANTHER" id="PTHR28039">
    <property type="entry name" value="CHALCONE--FLAVONONE ISOMERASE 1-RELATED"/>
    <property type="match status" value="1"/>
</dbReference>
<evidence type="ECO:0000259" key="8">
    <source>
        <dbReference type="Pfam" id="PF02431"/>
    </source>
</evidence>
<evidence type="ECO:0000256" key="4">
    <source>
        <dbReference type="ARBA" id="ARBA00023241"/>
    </source>
</evidence>
<comment type="pathway">
    <text evidence="1">Secondary metabolite biosynthesis; flavonoid biosynthesis.</text>
</comment>
<sequence>MAASPSVSEVKVEDYVFPPTVKAPGSDKPFFLGGAGVRGLEIEGRFIKFTAIGVYLEETAIPVLAAKWKGKTAALLADSHEFFRDIVTGPFEKFTQVTMILPLTGQQYSEKVTENCVAFWKSVGIYTEEEGKAVDKFCEVFKEEKFPPGHSILFTQSPLGSLTITFSKHDSVPEVGKAVIENKKIAEAVLESIIGKHGVSPEAKQSLAARVSELLNDYEHKPDSAELALNAKVVPEDSSQQHGVIA</sequence>
<evidence type="ECO:0000256" key="3">
    <source>
        <dbReference type="ARBA" id="ARBA00023235"/>
    </source>
</evidence>
<dbReference type="GO" id="GO:0009813">
    <property type="term" value="P:flavonoid biosynthetic process"/>
    <property type="evidence" value="ECO:0007669"/>
    <property type="project" value="UniProtKB-KW"/>
</dbReference>
<dbReference type="InterPro" id="IPR016088">
    <property type="entry name" value="Chalcone_isomerase_3-sand"/>
</dbReference>
<dbReference type="Gene3D" id="3.50.70.10">
    <property type="match status" value="1"/>
</dbReference>
<evidence type="ECO:0000313" key="10">
    <source>
        <dbReference type="Proteomes" id="UP001153076"/>
    </source>
</evidence>
<keyword evidence="10" id="KW-1185">Reference proteome</keyword>